<organism evidence="1">
    <name type="scientific">marine sediment metagenome</name>
    <dbReference type="NCBI Taxonomy" id="412755"/>
    <lineage>
        <taxon>unclassified sequences</taxon>
        <taxon>metagenomes</taxon>
        <taxon>ecological metagenomes</taxon>
    </lineage>
</organism>
<proteinExistence type="predicted"/>
<dbReference type="EMBL" id="LAZR01035893">
    <property type="protein sequence ID" value="KKL26275.1"/>
    <property type="molecule type" value="Genomic_DNA"/>
</dbReference>
<comment type="caution">
    <text evidence="1">The sequence shown here is derived from an EMBL/GenBank/DDBJ whole genome shotgun (WGS) entry which is preliminary data.</text>
</comment>
<evidence type="ECO:0000313" key="1">
    <source>
        <dbReference type="EMBL" id="KKL26275.1"/>
    </source>
</evidence>
<protein>
    <submittedName>
        <fullName evidence="1">Uncharacterized protein</fullName>
    </submittedName>
</protein>
<reference evidence="1" key="1">
    <citation type="journal article" date="2015" name="Nature">
        <title>Complex archaea that bridge the gap between prokaryotes and eukaryotes.</title>
        <authorList>
            <person name="Spang A."/>
            <person name="Saw J.H."/>
            <person name="Jorgensen S.L."/>
            <person name="Zaremba-Niedzwiedzka K."/>
            <person name="Martijn J."/>
            <person name="Lind A.E."/>
            <person name="van Eijk R."/>
            <person name="Schleper C."/>
            <person name="Guy L."/>
            <person name="Ettema T.J."/>
        </authorList>
    </citation>
    <scope>NUCLEOTIDE SEQUENCE</scope>
</reference>
<gene>
    <name evidence="1" type="ORF">LCGC14_2396930</name>
</gene>
<dbReference type="AlphaFoldDB" id="A0A0F9BWJ1"/>
<name>A0A0F9BWJ1_9ZZZZ</name>
<sequence length="152" mass="18222">MEPTAHLNNIDERQVFMNSKGLRLFLDIQKNKMNCFQKDLDIDYRTLTTDIKTFDRHFLLLVCKTNTQLIELKSDQSHKDILDLVRRNNTYEEFLINIHFNAFKHGYMDTHYYSVQQDNTKFLQFNFEGTIKHLLNLYNADMLSSEDFEDLL</sequence>
<accession>A0A0F9BWJ1</accession>